<comment type="similarity">
    <text evidence="2">Belongs to the MAD1 family.</text>
</comment>
<dbReference type="GO" id="GO:0000776">
    <property type="term" value="C:kinetochore"/>
    <property type="evidence" value="ECO:0007669"/>
    <property type="project" value="TreeGrafter"/>
</dbReference>
<name>A0A8K0P949_9PEZI</name>
<keyword evidence="4" id="KW-0132">Cell division</keyword>
<dbReference type="InterPro" id="IPR008672">
    <property type="entry name" value="Mad1"/>
</dbReference>
<evidence type="ECO:0000256" key="2">
    <source>
        <dbReference type="ARBA" id="ARBA00008029"/>
    </source>
</evidence>
<evidence type="ECO:0000256" key="1">
    <source>
        <dbReference type="ARBA" id="ARBA00004123"/>
    </source>
</evidence>
<dbReference type="SUPFAM" id="SSF75704">
    <property type="entry name" value="Mitotic arrest deficient-like 1, Mad1"/>
    <property type="match status" value="1"/>
</dbReference>
<dbReference type="GO" id="GO:0072686">
    <property type="term" value="C:mitotic spindle"/>
    <property type="evidence" value="ECO:0007669"/>
    <property type="project" value="TreeGrafter"/>
</dbReference>
<keyword evidence="11" id="KW-1185">Reference proteome</keyword>
<feature type="compositionally biased region" description="Low complexity" evidence="9">
    <location>
        <begin position="22"/>
        <end position="45"/>
    </location>
</feature>
<feature type="region of interest" description="Disordered" evidence="9">
    <location>
        <begin position="477"/>
        <end position="502"/>
    </location>
</feature>
<dbReference type="PANTHER" id="PTHR23168:SF0">
    <property type="entry name" value="MITOTIC SPINDLE ASSEMBLY CHECKPOINT PROTEIN MAD1"/>
    <property type="match status" value="1"/>
</dbReference>
<reference evidence="10" key="1">
    <citation type="submission" date="2021-07" db="EMBL/GenBank/DDBJ databases">
        <title>Elsinoe batatas strain:CRI-CJ2 Genome sequencing and assembly.</title>
        <authorList>
            <person name="Huang L."/>
        </authorList>
    </citation>
    <scope>NUCLEOTIDE SEQUENCE</scope>
    <source>
        <strain evidence="10">CRI-CJ2</strain>
    </source>
</reference>
<dbReference type="OrthoDB" id="331602at2759"/>
<gene>
    <name evidence="10" type="ORF">KVT40_007986</name>
</gene>
<sequence>MAAARNQLPTYDLITGDTSSNPSRLPLASSARRTSLSAHHASSSTKFRQSLAGAPSAVPVRSTIDNETLRAQLNTLQYELDTLKQDRAMQVENLQSEIREGERKVESEAKRAVEAERAKAQAERRLEEGRREMGERETRGANERAELERRVRERGEEIRGLEEEVEEGRTEVEMVRREAERGFREAEGRCKALESRVERAEGERDGLGETVRGLKEEVQGREKRVGELEQEVLRLRAVTGDQETLGVVKRELGEQVGHIKRLEKVNAEMSGEVKRLTRERKAVEVVEEEKRVLEGKLGLLDDVRRELGESEIKRRMLEDERRAWATYLENQEGDAAFDSPEEMARAFVKERMEKLQLVEQMGQIQPELAVKDEAINALEQERTSLQAELKRLKTMGGDGTASGDAKARARLERQRMLAVKEVEYLRAQLKSLEDETTEFDPDKADQGTTSKTAELEALVDEYKKEISELHAQLTKLEAQPAPAPAQPSLKRPAPESDENEAMGTLQRKLRKLQGAVVSLDSKNATLTNDLKASNAQLAALRVSSRTRVLELSNNPTAQFQAIRASTLKTLQTENEALLAQIKGRSPPPASVPAAVVDSLKLQLEEKDLELAQRDKKTLRLRQIWSGKVIEFQEAVASTLGWTVKFLPHGKLQLSPVYYPTGINSETGEEEENFILFDSEKGTMKVSGGERSRFAQEIRDMVEFWIEGRGEVPCFLAAAGLEFWERSQQAKEKEGG</sequence>
<dbReference type="EMBL" id="JAESVG020000010">
    <property type="protein sequence ID" value="KAG8623010.1"/>
    <property type="molecule type" value="Genomic_DNA"/>
</dbReference>
<dbReference type="GO" id="GO:0051315">
    <property type="term" value="P:attachment of mitotic spindle microtubules to kinetochore"/>
    <property type="evidence" value="ECO:0007669"/>
    <property type="project" value="TreeGrafter"/>
</dbReference>
<accession>A0A8K0P949</accession>
<evidence type="ECO:0000256" key="7">
    <source>
        <dbReference type="ARBA" id="ARBA00023306"/>
    </source>
</evidence>
<dbReference type="Gene3D" id="1.20.5.1700">
    <property type="match status" value="1"/>
</dbReference>
<organism evidence="10 11">
    <name type="scientific">Elsinoe batatas</name>
    <dbReference type="NCBI Taxonomy" id="2601811"/>
    <lineage>
        <taxon>Eukaryota</taxon>
        <taxon>Fungi</taxon>
        <taxon>Dikarya</taxon>
        <taxon>Ascomycota</taxon>
        <taxon>Pezizomycotina</taxon>
        <taxon>Dothideomycetes</taxon>
        <taxon>Dothideomycetidae</taxon>
        <taxon>Myriangiales</taxon>
        <taxon>Elsinoaceae</taxon>
        <taxon>Elsinoe</taxon>
    </lineage>
</organism>
<dbReference type="GO" id="GO:0007094">
    <property type="term" value="P:mitotic spindle assembly checkpoint signaling"/>
    <property type="evidence" value="ECO:0007669"/>
    <property type="project" value="InterPro"/>
</dbReference>
<keyword evidence="5" id="KW-0498">Mitosis</keyword>
<dbReference type="GO" id="GO:0051301">
    <property type="term" value="P:cell division"/>
    <property type="evidence" value="ECO:0007669"/>
    <property type="project" value="UniProtKB-KW"/>
</dbReference>
<comment type="subcellular location">
    <subcellularLocation>
        <location evidence="1">Nucleus</location>
    </subcellularLocation>
</comment>
<feature type="region of interest" description="Disordered" evidence="9">
    <location>
        <begin position="120"/>
        <end position="143"/>
    </location>
</feature>
<keyword evidence="8" id="KW-0175">Coiled coil</keyword>
<evidence type="ECO:0000256" key="4">
    <source>
        <dbReference type="ARBA" id="ARBA00022618"/>
    </source>
</evidence>
<keyword evidence="7" id="KW-0131">Cell cycle</keyword>
<proteinExistence type="inferred from homology"/>
<feature type="coiled-coil region" evidence="8">
    <location>
        <begin position="259"/>
        <end position="320"/>
    </location>
</feature>
<dbReference type="PANTHER" id="PTHR23168">
    <property type="entry name" value="MITOTIC SPINDLE ASSEMBLY CHECKPOINT PROTEIN MAD1 MITOTIC ARREST DEFICIENT-LIKE PROTEIN 1"/>
    <property type="match status" value="1"/>
</dbReference>
<keyword evidence="6" id="KW-0539">Nucleus</keyword>
<evidence type="ECO:0000313" key="10">
    <source>
        <dbReference type="EMBL" id="KAG8623010.1"/>
    </source>
</evidence>
<evidence type="ECO:0000256" key="9">
    <source>
        <dbReference type="SAM" id="MobiDB-lite"/>
    </source>
</evidence>
<dbReference type="Proteomes" id="UP000809789">
    <property type="component" value="Unassembled WGS sequence"/>
</dbReference>
<dbReference type="AlphaFoldDB" id="A0A8K0P949"/>
<dbReference type="Gene3D" id="6.10.250.90">
    <property type="match status" value="1"/>
</dbReference>
<dbReference type="Gene3D" id="3.30.457.60">
    <property type="match status" value="1"/>
</dbReference>
<evidence type="ECO:0000256" key="8">
    <source>
        <dbReference type="SAM" id="Coils"/>
    </source>
</evidence>
<evidence type="ECO:0000256" key="6">
    <source>
        <dbReference type="ARBA" id="ARBA00023242"/>
    </source>
</evidence>
<dbReference type="Pfam" id="PF05557">
    <property type="entry name" value="MAD"/>
    <property type="match status" value="1"/>
</dbReference>
<dbReference type="GO" id="GO:0005635">
    <property type="term" value="C:nuclear envelope"/>
    <property type="evidence" value="ECO:0007669"/>
    <property type="project" value="TreeGrafter"/>
</dbReference>
<protein>
    <recommendedName>
        <fullName evidence="3">Spindle assembly checkpoint component MAD1</fullName>
    </recommendedName>
</protein>
<feature type="region of interest" description="Disordered" evidence="9">
    <location>
        <begin position="1"/>
        <end position="59"/>
    </location>
</feature>
<evidence type="ECO:0000256" key="5">
    <source>
        <dbReference type="ARBA" id="ARBA00022776"/>
    </source>
</evidence>
<evidence type="ECO:0000313" key="11">
    <source>
        <dbReference type="Proteomes" id="UP000809789"/>
    </source>
</evidence>
<evidence type="ECO:0000256" key="3">
    <source>
        <dbReference type="ARBA" id="ARBA00022019"/>
    </source>
</evidence>
<comment type="caution">
    <text evidence="10">The sequence shown here is derived from an EMBL/GenBank/DDBJ whole genome shotgun (WGS) entry which is preliminary data.</text>
</comment>